<evidence type="ECO:0000313" key="6">
    <source>
        <dbReference type="Proteomes" id="UP000094570"/>
    </source>
</evidence>
<dbReference type="InterPro" id="IPR003715">
    <property type="entry name" value="Poly_export_N"/>
</dbReference>
<keyword evidence="1" id="KW-0732">Signal</keyword>
<evidence type="ECO:0000313" key="5">
    <source>
        <dbReference type="EMBL" id="ODN29816.1"/>
    </source>
</evidence>
<dbReference type="OrthoDB" id="8291at2"/>
<evidence type="ECO:0000259" key="4">
    <source>
        <dbReference type="Pfam" id="PF10531"/>
    </source>
</evidence>
<dbReference type="PANTHER" id="PTHR33619:SF3">
    <property type="entry name" value="POLYSACCHARIDE EXPORT PROTEIN GFCE-RELATED"/>
    <property type="match status" value="1"/>
</dbReference>
<name>A0A1E3G0L9_9BACT</name>
<dbReference type="Pfam" id="PF02563">
    <property type="entry name" value="Poly_export"/>
    <property type="match status" value="1"/>
</dbReference>
<feature type="domain" description="Soluble ligand binding" evidence="4">
    <location>
        <begin position="1123"/>
        <end position="1176"/>
    </location>
</feature>
<dbReference type="STRING" id="1008305.A4H02_08665"/>
<organism evidence="5 6">
    <name type="scientific">Fervidobacterium thailandense</name>
    <dbReference type="NCBI Taxonomy" id="1008305"/>
    <lineage>
        <taxon>Bacteria</taxon>
        <taxon>Thermotogati</taxon>
        <taxon>Thermotogota</taxon>
        <taxon>Thermotogae</taxon>
        <taxon>Thermotogales</taxon>
        <taxon>Fervidobacteriaceae</taxon>
        <taxon>Fervidobacterium</taxon>
    </lineage>
</organism>
<sequence length="1231" mass="137390">MPKHVAKKLWFGFLLSVVLLSAQTVVSYTIRVGDVIGIDVFNQPTLSRNVTVALDGTISYPYVGTVKAAGLTVDQLRGIIEQGVRRILKDPIVTVYIVQHAPAYVYIQGAINTTVNISTIPNLTLTRLFSHLGINKNAEVDFSDVRIIRSGQSRSYNMLDYIYGGILKEDPVIQEGDIVYLPPLTASKLITVNGAYTLSTPFEPGMTLRTVLLKLGPLDRTKAMTESSSVLIDGRLIPVNLEDVVLGKFDLPLKPGASVYIPRRDVRYVYVVGFVPSPGMKEFQPEERMTLALALTKAGGIQKNDEKWIRNIKIIAPDGKVTEYDKEILGNAVNVSLSSGTTVEVIKHPEFRIYLTGDLQTGIITFDPEEPKTLAGLLSKIGGLKTADLKWIQSVTVNGRVVELSKATQVPLSNNDVVEIKKYPEFKVYITGDFTNQSVVSFEPDEPKTLQQLLVKLGGLKTDQIKWIESIKLNGQTVDLSKLSVYSLNDKDVVEIKKYPEFRVYLTGDFTTQTQIIFEPDEPRTIQQLLVKVGGLKTDQLKWIESIKLNGQPVELSKLSNYTLKDKDVVEIRKYPEFRVYITGDFTNQTQVNFEPDEPKTLEQLFIKIGGFKTDQLKWIESVKLNGQRVDLSKLSNYVLKDKDVVEIKKYPEFYVYVQGLVNTKGRILFDPEEKRTLKTLLAKVGLPNDEVENEGMVLINNETTIAVKDVLYGTKDLPLALGDMVQVSYEPFIVNVIGPSAGTVQLSYKEPRTLSYLVKKVGITDPESVEKIVLVRGGKQTEYDAKQLLFGNIQIPLSKLDTVVVKPALANAVYVTGDVAAYVTFASNEPITLQRVISKIGLSDLRRVDKIIVEGKEIPKESDVQLQRGTIVNVSLKKPIFVTAMGYIRTTGRVTFEYYETADLKNLFAKLGGLIINPESYYSSDTVYIIRDGRVVESFNAFEVYTGVKNAELKDGDFVYVTETQPKQVYVFGKGMPNGLVRFTVGEEFDLRTLIGKLGGMRDGVSKNISIVDGEKVQTITWNEYVNMKLTTNAIVLFDVDKENFIYIIDANGKPDMFYTDRPVTLYEVLTKVGLNKNYRRIEITSGTQKQTVQLKDISQARSYNVKPGDVIRVLDVPENFAYVLGEVNRPGIITLNENTTVLQAIIQAGYFTSKAVPSSVWLYKGGVNGKPVRVNLQAAVSGGNIDFNPVVEPGDIVFVPTDMFKTALEWIPIINNLIQFYNNVSNLFK</sequence>
<dbReference type="PANTHER" id="PTHR33619">
    <property type="entry name" value="POLYSACCHARIDE EXPORT PROTEIN GFCE-RELATED"/>
    <property type="match status" value="1"/>
</dbReference>
<proteinExistence type="predicted"/>
<dbReference type="PROSITE" id="PS50889">
    <property type="entry name" value="S4"/>
    <property type="match status" value="1"/>
</dbReference>
<gene>
    <name evidence="5" type="ORF">A4H02_08665</name>
</gene>
<evidence type="ECO:0000256" key="1">
    <source>
        <dbReference type="ARBA" id="ARBA00022729"/>
    </source>
</evidence>
<feature type="domain" description="Polysaccharide export protein N-terminal" evidence="3">
    <location>
        <begin position="26"/>
        <end position="97"/>
    </location>
</feature>
<comment type="caution">
    <text evidence="5">The sequence shown here is derived from an EMBL/GenBank/DDBJ whole genome shotgun (WGS) entry which is preliminary data.</text>
</comment>
<dbReference type="Gene3D" id="3.30.1950.10">
    <property type="entry name" value="wza like domain"/>
    <property type="match status" value="1"/>
</dbReference>
<dbReference type="EMBL" id="LWAF01000018">
    <property type="protein sequence ID" value="ODN29816.1"/>
    <property type="molecule type" value="Genomic_DNA"/>
</dbReference>
<keyword evidence="6" id="KW-1185">Reference proteome</keyword>
<dbReference type="Gene3D" id="3.10.560.10">
    <property type="entry name" value="Outer membrane lipoprotein wza domain like"/>
    <property type="match status" value="3"/>
</dbReference>
<dbReference type="GO" id="GO:0015159">
    <property type="term" value="F:polysaccharide transmembrane transporter activity"/>
    <property type="evidence" value="ECO:0007669"/>
    <property type="project" value="InterPro"/>
</dbReference>
<accession>A0A1E3G0L9</accession>
<evidence type="ECO:0000256" key="2">
    <source>
        <dbReference type="PROSITE-ProRule" id="PRU00182"/>
    </source>
</evidence>
<dbReference type="Pfam" id="PF10531">
    <property type="entry name" value="SLBB"/>
    <property type="match status" value="1"/>
</dbReference>
<dbReference type="AlphaFoldDB" id="A0A1E3G0L9"/>
<evidence type="ECO:0000259" key="3">
    <source>
        <dbReference type="Pfam" id="PF02563"/>
    </source>
</evidence>
<dbReference type="InterPro" id="IPR019554">
    <property type="entry name" value="Soluble_ligand-bd"/>
</dbReference>
<dbReference type="GO" id="GO:0003723">
    <property type="term" value="F:RNA binding"/>
    <property type="evidence" value="ECO:0007669"/>
    <property type="project" value="UniProtKB-KW"/>
</dbReference>
<dbReference type="RefSeq" id="WP_069293788.1">
    <property type="nucleotide sequence ID" value="NZ_CP140110.1"/>
</dbReference>
<reference evidence="6" key="1">
    <citation type="submission" date="2016-04" db="EMBL/GenBank/DDBJ databases">
        <title>The genome sequence project of a novel Fervidobacterium isolate from a hot spring in Thailand.</title>
        <authorList>
            <person name="Gonzalez J.M."/>
            <person name="Cuecas A."/>
            <person name="Kanoksilapatham W."/>
        </authorList>
    </citation>
    <scope>NUCLEOTIDE SEQUENCE [LARGE SCALE GENOMIC DNA]</scope>
    <source>
        <strain evidence="6">FC2004</strain>
    </source>
</reference>
<dbReference type="InterPro" id="IPR049712">
    <property type="entry name" value="Poly_export"/>
</dbReference>
<dbReference type="Proteomes" id="UP000094570">
    <property type="component" value="Unassembled WGS sequence"/>
</dbReference>
<protein>
    <submittedName>
        <fullName evidence="5">Polysaccharide export protein</fullName>
    </submittedName>
</protein>
<keyword evidence="2" id="KW-0694">RNA-binding</keyword>